<evidence type="ECO:0000313" key="9">
    <source>
        <dbReference type="Proteomes" id="UP001597545"/>
    </source>
</evidence>
<dbReference type="InterPro" id="IPR058626">
    <property type="entry name" value="MdtA-like_b-barrel"/>
</dbReference>
<proteinExistence type="inferred from homology"/>
<dbReference type="InterPro" id="IPR058627">
    <property type="entry name" value="MdtA-like_C"/>
</dbReference>
<evidence type="ECO:0000259" key="7">
    <source>
        <dbReference type="Pfam" id="PF25967"/>
    </source>
</evidence>
<dbReference type="Gene3D" id="2.40.30.170">
    <property type="match status" value="1"/>
</dbReference>
<feature type="domain" description="Multidrug resistance protein MdtA-like beta-barrel" evidence="6">
    <location>
        <begin position="206"/>
        <end position="278"/>
    </location>
</feature>
<dbReference type="InterPro" id="IPR006143">
    <property type="entry name" value="RND_pump_MFP"/>
</dbReference>
<feature type="domain" description="Multidrug resistance protein MdtA-like barrel-sandwich hybrid" evidence="5">
    <location>
        <begin position="59"/>
        <end position="194"/>
    </location>
</feature>
<reference evidence="9" key="1">
    <citation type="journal article" date="2019" name="Int. J. Syst. Evol. Microbiol.">
        <title>The Global Catalogue of Microorganisms (GCM) 10K type strain sequencing project: providing services to taxonomists for standard genome sequencing and annotation.</title>
        <authorList>
            <consortium name="The Broad Institute Genomics Platform"/>
            <consortium name="The Broad Institute Genome Sequencing Center for Infectious Disease"/>
            <person name="Wu L."/>
            <person name="Ma J."/>
        </authorList>
    </citation>
    <scope>NUCLEOTIDE SEQUENCE [LARGE SCALE GENOMIC DNA]</scope>
    <source>
        <strain evidence="9">KCTC 42662</strain>
    </source>
</reference>
<evidence type="ECO:0000313" key="8">
    <source>
        <dbReference type="EMBL" id="MFD2550036.1"/>
    </source>
</evidence>
<dbReference type="NCBIfam" id="TIGR01730">
    <property type="entry name" value="RND_mfp"/>
    <property type="match status" value="1"/>
</dbReference>
<comment type="similarity">
    <text evidence="2">Belongs to the membrane fusion protein (MFP) (TC 8.A.1) family.</text>
</comment>
<comment type="caution">
    <text evidence="8">The sequence shown here is derived from an EMBL/GenBank/DDBJ whole genome shotgun (WGS) entry which is preliminary data.</text>
</comment>
<dbReference type="Pfam" id="PF25944">
    <property type="entry name" value="Beta-barrel_RND"/>
    <property type="match status" value="1"/>
</dbReference>
<dbReference type="Proteomes" id="UP001597545">
    <property type="component" value="Unassembled WGS sequence"/>
</dbReference>
<dbReference type="Gene3D" id="1.10.287.470">
    <property type="entry name" value="Helix hairpin bin"/>
    <property type="match status" value="1"/>
</dbReference>
<dbReference type="EMBL" id="JBHULR010000021">
    <property type="protein sequence ID" value="MFD2550036.1"/>
    <property type="molecule type" value="Genomic_DNA"/>
</dbReference>
<evidence type="ECO:0000256" key="1">
    <source>
        <dbReference type="ARBA" id="ARBA00004196"/>
    </source>
</evidence>
<keyword evidence="9" id="KW-1185">Reference proteome</keyword>
<accession>A0ABW5KN83</accession>
<dbReference type="RefSeq" id="WP_380906446.1">
    <property type="nucleotide sequence ID" value="NZ_JBHUEG010000018.1"/>
</dbReference>
<feature type="signal peptide" evidence="4">
    <location>
        <begin position="1"/>
        <end position="24"/>
    </location>
</feature>
<evidence type="ECO:0000259" key="5">
    <source>
        <dbReference type="Pfam" id="PF25917"/>
    </source>
</evidence>
<dbReference type="PANTHER" id="PTHR30158">
    <property type="entry name" value="ACRA/E-RELATED COMPONENT OF DRUG EFFLUX TRANSPORTER"/>
    <property type="match status" value="1"/>
</dbReference>
<sequence>MKTVSLVFPLMGLALAINSCTVNSTESKSEPVRQVPVAGLTVMDTTIYKEYIADIQATRNVELRSRLSGFLEKIYVDEGAIVNAGQVLFKMNDEEYKADFAKAQAALNIAIAEAKKVELEKERTKKLVEKNIVSKTEQELIAVQYKAALSKVEEAKAVVNQTQTKLAQTLIRAPFNGRIDRIQLKAGSLLEEGSLITTISDLNALNVYFDISESEYLNLASDSNFRSNSFKRQVKLILANGQEYPHTGVAQIVESEFEPNTGSISLRAKFPNTDGLLKHGASGKIGVPISTGSTKFVHQKSVLEIQDKTYVYVVNDDKTVKMVPFRSGQRIGHYYIVEEGLENDQRIVFEGVQGLRDGMTIQPILKDNKIEKEEILAE</sequence>
<keyword evidence="4" id="KW-0732">Signal</keyword>
<evidence type="ECO:0000256" key="4">
    <source>
        <dbReference type="SAM" id="SignalP"/>
    </source>
</evidence>
<dbReference type="Gene3D" id="2.40.420.20">
    <property type="match status" value="1"/>
</dbReference>
<dbReference type="SUPFAM" id="SSF111369">
    <property type="entry name" value="HlyD-like secretion proteins"/>
    <property type="match status" value="1"/>
</dbReference>
<organism evidence="8 9">
    <name type="scientific">Sphingobacterium suaedae</name>
    <dbReference type="NCBI Taxonomy" id="1686402"/>
    <lineage>
        <taxon>Bacteria</taxon>
        <taxon>Pseudomonadati</taxon>
        <taxon>Bacteroidota</taxon>
        <taxon>Sphingobacteriia</taxon>
        <taxon>Sphingobacteriales</taxon>
        <taxon>Sphingobacteriaceae</taxon>
        <taxon>Sphingobacterium</taxon>
    </lineage>
</organism>
<dbReference type="InterPro" id="IPR058625">
    <property type="entry name" value="MdtA-like_BSH"/>
</dbReference>
<dbReference type="Gene3D" id="2.40.50.100">
    <property type="match status" value="1"/>
</dbReference>
<evidence type="ECO:0000256" key="3">
    <source>
        <dbReference type="SAM" id="Coils"/>
    </source>
</evidence>
<protein>
    <submittedName>
        <fullName evidence="8">Efflux RND transporter periplasmic adaptor subunit</fullName>
    </submittedName>
</protein>
<dbReference type="Pfam" id="PF25967">
    <property type="entry name" value="RND-MFP_C"/>
    <property type="match status" value="1"/>
</dbReference>
<gene>
    <name evidence="8" type="ORF">ACFSR5_20485</name>
</gene>
<dbReference type="Pfam" id="PF25917">
    <property type="entry name" value="BSH_RND"/>
    <property type="match status" value="1"/>
</dbReference>
<feature type="domain" description="Multidrug resistance protein MdtA-like C-terminal permuted SH3" evidence="7">
    <location>
        <begin position="305"/>
        <end position="353"/>
    </location>
</feature>
<evidence type="ECO:0000259" key="6">
    <source>
        <dbReference type="Pfam" id="PF25944"/>
    </source>
</evidence>
<feature type="chain" id="PRO_5046715754" evidence="4">
    <location>
        <begin position="25"/>
        <end position="378"/>
    </location>
</feature>
<comment type="subcellular location">
    <subcellularLocation>
        <location evidence="1">Cell envelope</location>
    </subcellularLocation>
</comment>
<feature type="coiled-coil region" evidence="3">
    <location>
        <begin position="102"/>
        <end position="129"/>
    </location>
</feature>
<dbReference type="PANTHER" id="PTHR30158:SF23">
    <property type="entry name" value="MULTIDRUG RESISTANCE PROTEIN MEXA"/>
    <property type="match status" value="1"/>
</dbReference>
<keyword evidence="3" id="KW-0175">Coiled coil</keyword>
<name>A0ABW5KN83_9SPHI</name>
<evidence type="ECO:0000256" key="2">
    <source>
        <dbReference type="ARBA" id="ARBA00009477"/>
    </source>
</evidence>